<dbReference type="SUPFAM" id="SSF56752">
    <property type="entry name" value="D-aminoacid aminotransferase-like PLP-dependent enzymes"/>
    <property type="match status" value="1"/>
</dbReference>
<dbReference type="Proteomes" id="UP000093044">
    <property type="component" value="Chromosome"/>
</dbReference>
<dbReference type="InterPro" id="IPR036038">
    <property type="entry name" value="Aminotransferase-like"/>
</dbReference>
<dbReference type="RefSeq" id="WP_066749109.1">
    <property type="nucleotide sequence ID" value="NZ_CP016757.1"/>
</dbReference>
<evidence type="ECO:0000256" key="2">
    <source>
        <dbReference type="ARBA" id="ARBA00009320"/>
    </source>
</evidence>
<dbReference type="OrthoDB" id="9805628at2"/>
<keyword evidence="3" id="KW-0663">Pyridoxal phosphate</keyword>
<dbReference type="GO" id="GO:0008483">
    <property type="term" value="F:transaminase activity"/>
    <property type="evidence" value="ECO:0007669"/>
    <property type="project" value="UniProtKB-KW"/>
</dbReference>
<dbReference type="Gene3D" id="3.30.470.10">
    <property type="match status" value="1"/>
</dbReference>
<gene>
    <name evidence="4" type="ORF">BED41_07885</name>
</gene>
<dbReference type="FunFam" id="3.20.10.10:FF:000002">
    <property type="entry name" value="D-alanine aminotransferase"/>
    <property type="match status" value="1"/>
</dbReference>
<comment type="cofactor">
    <cofactor evidence="1">
        <name>pyridoxal 5'-phosphate</name>
        <dbReference type="ChEBI" id="CHEBI:597326"/>
    </cofactor>
</comment>
<accession>A0A1B2I9J5</accession>
<dbReference type="GeneID" id="83057770"/>
<evidence type="ECO:0000313" key="4">
    <source>
        <dbReference type="EMBL" id="ANZ46621.1"/>
    </source>
</evidence>
<keyword evidence="5" id="KW-1185">Reference proteome</keyword>
<proteinExistence type="inferred from homology"/>
<comment type="similarity">
    <text evidence="2">Belongs to the class-IV pyridoxal-phosphate-dependent aminotransferase family.</text>
</comment>
<evidence type="ECO:0000256" key="1">
    <source>
        <dbReference type="ARBA" id="ARBA00001933"/>
    </source>
</evidence>
<dbReference type="InterPro" id="IPR050571">
    <property type="entry name" value="Class-IV_PLP-Dep_Aminotrnsfr"/>
</dbReference>
<dbReference type="GO" id="GO:0046394">
    <property type="term" value="P:carboxylic acid biosynthetic process"/>
    <property type="evidence" value="ECO:0007669"/>
    <property type="project" value="UniProtKB-ARBA"/>
</dbReference>
<keyword evidence="4" id="KW-0808">Transferase</keyword>
<dbReference type="Pfam" id="PF01063">
    <property type="entry name" value="Aminotran_4"/>
    <property type="match status" value="1"/>
</dbReference>
<dbReference type="AlphaFoldDB" id="A0A1B2I9J5"/>
<keyword evidence="4" id="KW-0032">Aminotransferase</keyword>
<evidence type="ECO:0000313" key="5">
    <source>
        <dbReference type="Proteomes" id="UP000093044"/>
    </source>
</evidence>
<organism evidence="4 5">
    <name type="scientific">Cloacibacillus porcorum</name>
    <dbReference type="NCBI Taxonomy" id="1197717"/>
    <lineage>
        <taxon>Bacteria</taxon>
        <taxon>Thermotogati</taxon>
        <taxon>Synergistota</taxon>
        <taxon>Synergistia</taxon>
        <taxon>Synergistales</taxon>
        <taxon>Synergistaceae</taxon>
        <taxon>Cloacibacillus</taxon>
    </lineage>
</organism>
<dbReference type="PANTHER" id="PTHR42743:SF11">
    <property type="entry name" value="AMINODEOXYCHORISMATE LYASE"/>
    <property type="match status" value="1"/>
</dbReference>
<evidence type="ECO:0000256" key="3">
    <source>
        <dbReference type="ARBA" id="ARBA00022898"/>
    </source>
</evidence>
<dbReference type="EMBL" id="CP016757">
    <property type="protein sequence ID" value="ANZ46621.1"/>
    <property type="molecule type" value="Genomic_DNA"/>
</dbReference>
<name>A0A1B2I9J5_9BACT</name>
<dbReference type="InterPro" id="IPR043132">
    <property type="entry name" value="BCAT-like_C"/>
</dbReference>
<dbReference type="InterPro" id="IPR001544">
    <property type="entry name" value="Aminotrans_IV"/>
</dbReference>
<dbReference type="STRING" id="1197717.BED41_07885"/>
<protein>
    <submittedName>
        <fullName evidence="4">Aminotransferase IV</fullName>
    </submittedName>
</protein>
<reference evidence="4" key="1">
    <citation type="submission" date="2016-08" db="EMBL/GenBank/DDBJ databases">
        <title>Complete genome of Cloacibacillus porcorum.</title>
        <authorList>
            <person name="Looft T."/>
            <person name="Bayles D.O."/>
            <person name="Alt D.P."/>
        </authorList>
    </citation>
    <scope>NUCLEOTIDE SEQUENCE [LARGE SCALE GENOMIC DNA]</scope>
    <source>
        <strain evidence="4">CL-84</strain>
    </source>
</reference>
<dbReference type="PANTHER" id="PTHR42743">
    <property type="entry name" value="AMINO-ACID AMINOTRANSFERASE"/>
    <property type="match status" value="1"/>
</dbReference>
<dbReference type="InterPro" id="IPR043131">
    <property type="entry name" value="BCAT-like_N"/>
</dbReference>
<dbReference type="GO" id="GO:0008652">
    <property type="term" value="P:amino acid biosynthetic process"/>
    <property type="evidence" value="ECO:0007669"/>
    <property type="project" value="UniProtKB-ARBA"/>
</dbReference>
<dbReference type="KEGG" id="cpor:BED41_07885"/>
<dbReference type="CDD" id="cd00449">
    <property type="entry name" value="PLPDE_IV"/>
    <property type="match status" value="1"/>
</dbReference>
<sequence>MSLSYIDGKYAPVSECRLPVTDMAIQRGVAVFEAIRIYDGKLFGMDMHLERFAESARRAGISAEKIFPQLPEVIEGGLRMEGCPAEGLVRPYITGGDINNKGSFPEPRFFVLFGGINKTPDEERRRGAVLEPNRMERPYPLCKSINYLFALIPLGGDKVNHESLYMPDGEITEAMTNNFFLCKDGKIVTAPVGRVLDGVTRSVVLTLARENGFSIEERCPREEELAQADEAFITGTVNEVLSVVRVGDTMIGSGRPGPVAAHLYRLFLSNMGRWLSA</sequence>
<dbReference type="Gene3D" id="3.20.10.10">
    <property type="entry name" value="D-amino Acid Aminotransferase, subunit A, domain 2"/>
    <property type="match status" value="1"/>
</dbReference>